<reference evidence="5" key="1">
    <citation type="submission" date="2018-05" db="EMBL/GenBank/DDBJ databases">
        <authorList>
            <person name="Feng T."/>
        </authorList>
    </citation>
    <scope>NUCLEOTIDE SEQUENCE [LARGE SCALE GENOMIC DNA]</scope>
    <source>
        <strain evidence="5">S27</strain>
    </source>
</reference>
<feature type="transmembrane region" description="Helical" evidence="2">
    <location>
        <begin position="290"/>
        <end position="307"/>
    </location>
</feature>
<gene>
    <name evidence="4" type="ORF">DLM46_10690</name>
</gene>
<feature type="region of interest" description="Disordered" evidence="1">
    <location>
        <begin position="420"/>
        <end position="456"/>
    </location>
</feature>
<feature type="transmembrane region" description="Helical" evidence="2">
    <location>
        <begin position="209"/>
        <end position="234"/>
    </location>
</feature>
<evidence type="ECO:0000313" key="4">
    <source>
        <dbReference type="EMBL" id="RDK02715.1"/>
    </source>
</evidence>
<evidence type="ECO:0000259" key="3">
    <source>
        <dbReference type="Pfam" id="PF01757"/>
    </source>
</evidence>
<evidence type="ECO:0000313" key="5">
    <source>
        <dbReference type="Proteomes" id="UP000254875"/>
    </source>
</evidence>
<organism evidence="4 5">
    <name type="scientific">Paraburkholderia lacunae</name>
    <dbReference type="NCBI Taxonomy" id="2211104"/>
    <lineage>
        <taxon>Bacteria</taxon>
        <taxon>Pseudomonadati</taxon>
        <taxon>Pseudomonadota</taxon>
        <taxon>Betaproteobacteria</taxon>
        <taxon>Burkholderiales</taxon>
        <taxon>Burkholderiaceae</taxon>
        <taxon>Paraburkholderia</taxon>
    </lineage>
</organism>
<dbReference type="OrthoDB" id="9814807at2"/>
<feature type="transmembrane region" description="Helical" evidence="2">
    <location>
        <begin position="241"/>
        <end position="259"/>
    </location>
</feature>
<accession>A0A370NAW8</accession>
<dbReference type="Pfam" id="PF01757">
    <property type="entry name" value="Acyl_transf_3"/>
    <property type="match status" value="1"/>
</dbReference>
<dbReference type="PANTHER" id="PTHR23028">
    <property type="entry name" value="ACETYLTRANSFERASE"/>
    <property type="match status" value="1"/>
</dbReference>
<feature type="transmembrane region" description="Helical" evidence="2">
    <location>
        <begin position="352"/>
        <end position="375"/>
    </location>
</feature>
<dbReference type="InterPro" id="IPR050879">
    <property type="entry name" value="Acyltransferase_3"/>
</dbReference>
<evidence type="ECO:0000256" key="1">
    <source>
        <dbReference type="SAM" id="MobiDB-lite"/>
    </source>
</evidence>
<feature type="transmembrane region" description="Helical" evidence="2">
    <location>
        <begin position="110"/>
        <end position="129"/>
    </location>
</feature>
<protein>
    <recommendedName>
        <fullName evidence="3">Acyltransferase 3 domain-containing protein</fullName>
    </recommendedName>
</protein>
<dbReference type="EMBL" id="QHKS01000006">
    <property type="protein sequence ID" value="RDK02715.1"/>
    <property type="molecule type" value="Genomic_DNA"/>
</dbReference>
<keyword evidence="2" id="KW-0812">Transmembrane</keyword>
<comment type="caution">
    <text evidence="4">The sequence shown here is derived from an EMBL/GenBank/DDBJ whole genome shotgun (WGS) entry which is preliminary data.</text>
</comment>
<feature type="transmembrane region" description="Helical" evidence="2">
    <location>
        <begin position="265"/>
        <end position="283"/>
    </location>
</feature>
<feature type="transmembrane region" description="Helical" evidence="2">
    <location>
        <begin position="38"/>
        <end position="57"/>
    </location>
</feature>
<dbReference type="AlphaFoldDB" id="A0A370NAW8"/>
<dbReference type="GO" id="GO:0016747">
    <property type="term" value="F:acyltransferase activity, transferring groups other than amino-acyl groups"/>
    <property type="evidence" value="ECO:0007669"/>
    <property type="project" value="InterPro"/>
</dbReference>
<keyword evidence="2" id="KW-0472">Membrane</keyword>
<feature type="transmembrane region" description="Helical" evidence="2">
    <location>
        <begin position="149"/>
        <end position="169"/>
    </location>
</feature>
<feature type="domain" description="Acyltransferase 3" evidence="3">
    <location>
        <begin position="76"/>
        <end position="400"/>
    </location>
</feature>
<dbReference type="Proteomes" id="UP000254875">
    <property type="component" value="Unassembled WGS sequence"/>
</dbReference>
<feature type="compositionally biased region" description="Basic and acidic residues" evidence="1">
    <location>
        <begin position="426"/>
        <end position="448"/>
    </location>
</feature>
<feature type="transmembrane region" description="Helical" evidence="2">
    <location>
        <begin position="319"/>
        <end position="340"/>
    </location>
</feature>
<sequence length="456" mass="50194">MRVKPVNAVMAGRRSLLRSSTALAWPVPRDLRPEMSMIGYSSALPSILLLATTFGIFQLWQGRSNAASASSPPARNAAINGMRAFLAINVAVSHLLRTHKAIETGEWEGMIGYFESFPLFFMITGFVFWEKILQAGIKTDWLRLYIARLFRIGPMYLFVVGIMLLVVFARTGFVLREPAGSVAYQVLSWLAVGIVDVPHTVNGHPRADLILAGVTWTLRWEWLFYACLPVLALLSGKKTRVLFPLLALTVCLLVAGLTSHKTMPMFASLYLVGMSAASLHHASRRIHLDNRMASSAALLLLAAMFAAPQAFETLSPMSVAYYALLFYLISSGATVFGLLTSRSVQMLGQASYSIYLAQGLFLTLFFSIPAIRSFAFTSMQAFWLVGLAYLVLLCASAALTYRFIESPCISFGKTLSTSVHLPGRPHQREIDRDASPRRDELHGEHDGLSRAAGSES</sequence>
<dbReference type="InterPro" id="IPR002656">
    <property type="entry name" value="Acyl_transf_3_dom"/>
</dbReference>
<keyword evidence="5" id="KW-1185">Reference proteome</keyword>
<feature type="transmembrane region" description="Helical" evidence="2">
    <location>
        <begin position="381"/>
        <end position="404"/>
    </location>
</feature>
<evidence type="ECO:0000256" key="2">
    <source>
        <dbReference type="SAM" id="Phobius"/>
    </source>
</evidence>
<name>A0A370NAW8_9BURK</name>
<keyword evidence="2" id="KW-1133">Transmembrane helix</keyword>
<proteinExistence type="predicted"/>